<protein>
    <submittedName>
        <fullName evidence="1">Uncharacterized protein</fullName>
    </submittedName>
</protein>
<name>A0A2R3MS66_9BACE</name>
<organism evidence="1 2">
    <name type="scientific">Prevotella heparinolytica</name>
    <dbReference type="NCBI Taxonomy" id="28113"/>
    <lineage>
        <taxon>Bacteria</taxon>
        <taxon>Pseudomonadati</taxon>
        <taxon>Bacteroidota</taxon>
        <taxon>Bacteroidia</taxon>
        <taxon>Bacteroidales</taxon>
        <taxon>Bacteroidaceae</taxon>
        <taxon>Bacteroides</taxon>
    </lineage>
</organism>
<accession>A0A2R3MS66</accession>
<sequence length="102" mass="11420">MKKKLLIPFCLFMSCSLFASGIVTGRVISEGNDSIINYIVKLRTRTVRMKATFSQPNFTLPALKGNVKIIISSKGHKSYSAKVEMLYATDINLGKIVLHRKK</sequence>
<reference evidence="1 2" key="1">
    <citation type="submission" date="2019-03" db="EMBL/GenBank/DDBJ databases">
        <title>Genomic Encyclopedia of Type Strains, Phase IV (KMG-IV): sequencing the most valuable type-strain genomes for metagenomic binning, comparative biology and taxonomic classification.</title>
        <authorList>
            <person name="Goeker M."/>
        </authorList>
    </citation>
    <scope>NUCLEOTIDE SEQUENCE [LARGE SCALE GENOMIC DNA]</scope>
    <source>
        <strain evidence="1 2">DSM 23917</strain>
    </source>
</reference>
<dbReference type="PROSITE" id="PS51257">
    <property type="entry name" value="PROKAR_LIPOPROTEIN"/>
    <property type="match status" value="1"/>
</dbReference>
<evidence type="ECO:0000313" key="1">
    <source>
        <dbReference type="EMBL" id="TCO94383.1"/>
    </source>
</evidence>
<gene>
    <name evidence="1" type="ORF">EV202_10582</name>
</gene>
<dbReference type="Proteomes" id="UP000295600">
    <property type="component" value="Unassembled WGS sequence"/>
</dbReference>
<comment type="caution">
    <text evidence="1">The sequence shown here is derived from an EMBL/GenBank/DDBJ whole genome shotgun (WGS) entry which is preliminary data.</text>
</comment>
<dbReference type="AlphaFoldDB" id="A0A2R3MS66"/>
<proteinExistence type="predicted"/>
<evidence type="ECO:0000313" key="2">
    <source>
        <dbReference type="Proteomes" id="UP000295600"/>
    </source>
</evidence>
<dbReference type="KEGG" id="bhf:C3V43_08495"/>
<dbReference type="EMBL" id="SLXB01000005">
    <property type="protein sequence ID" value="TCO94383.1"/>
    <property type="molecule type" value="Genomic_DNA"/>
</dbReference>